<evidence type="ECO:0000256" key="2">
    <source>
        <dbReference type="ARBA" id="ARBA00022737"/>
    </source>
</evidence>
<reference evidence="8" key="1">
    <citation type="submission" date="2021-02" db="EMBL/GenBank/DDBJ databases">
        <authorList>
            <person name="Nowell W R."/>
        </authorList>
    </citation>
    <scope>NUCLEOTIDE SEQUENCE</scope>
</reference>
<keyword evidence="3" id="KW-0325">Glycoprotein</keyword>
<dbReference type="Pfam" id="PF08450">
    <property type="entry name" value="SGL"/>
    <property type="match status" value="1"/>
</dbReference>
<dbReference type="GO" id="GO:0005576">
    <property type="term" value="C:extracellular region"/>
    <property type="evidence" value="ECO:0007669"/>
    <property type="project" value="TreeGrafter"/>
</dbReference>
<feature type="compositionally biased region" description="Polar residues" evidence="5">
    <location>
        <begin position="894"/>
        <end position="903"/>
    </location>
</feature>
<dbReference type="SUPFAM" id="SSF101898">
    <property type="entry name" value="NHL repeat"/>
    <property type="match status" value="2"/>
</dbReference>
<feature type="compositionally biased region" description="Polar residues" evidence="5">
    <location>
        <begin position="941"/>
        <end position="971"/>
    </location>
</feature>
<accession>A0A814AWX9</accession>
<feature type="compositionally biased region" description="Low complexity" evidence="5">
    <location>
        <begin position="904"/>
        <end position="918"/>
    </location>
</feature>
<evidence type="ECO:0000313" key="9">
    <source>
        <dbReference type="Proteomes" id="UP000663832"/>
    </source>
</evidence>
<dbReference type="Gene3D" id="2.120.10.30">
    <property type="entry name" value="TolB, C-terminal domain"/>
    <property type="match status" value="4"/>
</dbReference>
<feature type="region of interest" description="Disordered" evidence="5">
    <location>
        <begin position="938"/>
        <end position="986"/>
    </location>
</feature>
<protein>
    <recommendedName>
        <fullName evidence="6">SMP-30/Gluconolactonase/LRE-like region domain-containing protein</fullName>
    </recommendedName>
</protein>
<evidence type="ECO:0000256" key="3">
    <source>
        <dbReference type="ARBA" id="ARBA00023180"/>
    </source>
</evidence>
<feature type="repeat" description="NHL" evidence="4">
    <location>
        <begin position="310"/>
        <end position="341"/>
    </location>
</feature>
<dbReference type="Proteomes" id="UP000663877">
    <property type="component" value="Unassembled WGS sequence"/>
</dbReference>
<feature type="repeat" description="NHL" evidence="4">
    <location>
        <begin position="566"/>
        <end position="609"/>
    </location>
</feature>
<proteinExistence type="predicted"/>
<name>A0A814AWX9_9BILA</name>
<dbReference type="Proteomes" id="UP000663832">
    <property type="component" value="Unassembled WGS sequence"/>
</dbReference>
<feature type="compositionally biased region" description="Low complexity" evidence="5">
    <location>
        <begin position="853"/>
        <end position="889"/>
    </location>
</feature>
<feature type="repeat" description="NHL" evidence="4">
    <location>
        <begin position="44"/>
        <end position="87"/>
    </location>
</feature>
<dbReference type="EMBL" id="CAJNOI010000014">
    <property type="protein sequence ID" value="CAF0805542.1"/>
    <property type="molecule type" value="Genomic_DNA"/>
</dbReference>
<dbReference type="AlphaFoldDB" id="A0A814AWX9"/>
<dbReference type="Gene3D" id="2.40.10.500">
    <property type="match status" value="1"/>
</dbReference>
<dbReference type="EMBL" id="CAJNOM010000049">
    <property type="protein sequence ID" value="CAF0919794.1"/>
    <property type="molecule type" value="Genomic_DNA"/>
</dbReference>
<dbReference type="PANTHER" id="PTHR10680">
    <property type="entry name" value="PEPTIDYL-GLYCINE ALPHA-AMIDATING MONOOXYGENASE"/>
    <property type="match status" value="1"/>
</dbReference>
<evidence type="ECO:0000256" key="1">
    <source>
        <dbReference type="ARBA" id="ARBA00022729"/>
    </source>
</evidence>
<dbReference type="PANTHER" id="PTHR10680:SF14">
    <property type="entry name" value="PEPTIDYL-GLYCINE ALPHA-AMIDATING MONOOXYGENASE"/>
    <property type="match status" value="1"/>
</dbReference>
<feature type="region of interest" description="Disordered" evidence="5">
    <location>
        <begin position="717"/>
        <end position="740"/>
    </location>
</feature>
<keyword evidence="1" id="KW-0732">Signal</keyword>
<evidence type="ECO:0000256" key="5">
    <source>
        <dbReference type="SAM" id="MobiDB-lite"/>
    </source>
</evidence>
<feature type="repeat" description="NHL" evidence="4">
    <location>
        <begin position="517"/>
        <end position="558"/>
    </location>
</feature>
<dbReference type="InterPro" id="IPR001258">
    <property type="entry name" value="NHL_repeat"/>
</dbReference>
<keyword evidence="2" id="KW-0677">Repeat</keyword>
<feature type="region of interest" description="Disordered" evidence="5">
    <location>
        <begin position="853"/>
        <end position="918"/>
    </location>
</feature>
<feature type="domain" description="SMP-30/Gluconolactonase/LRE-like region" evidence="6">
    <location>
        <begin position="512"/>
        <end position="607"/>
    </location>
</feature>
<organism evidence="8 9">
    <name type="scientific">Adineta steineri</name>
    <dbReference type="NCBI Taxonomy" id="433720"/>
    <lineage>
        <taxon>Eukaryota</taxon>
        <taxon>Metazoa</taxon>
        <taxon>Spiralia</taxon>
        <taxon>Gnathifera</taxon>
        <taxon>Rotifera</taxon>
        <taxon>Eurotatoria</taxon>
        <taxon>Bdelloidea</taxon>
        <taxon>Adinetida</taxon>
        <taxon>Adinetidae</taxon>
        <taxon>Adineta</taxon>
    </lineage>
</organism>
<evidence type="ECO:0000256" key="4">
    <source>
        <dbReference type="PROSITE-ProRule" id="PRU00504"/>
    </source>
</evidence>
<keyword evidence="9" id="KW-1185">Reference proteome</keyword>
<dbReference type="InterPro" id="IPR011042">
    <property type="entry name" value="6-blade_b-propeller_TolB-like"/>
</dbReference>
<dbReference type="SUPFAM" id="SSF63825">
    <property type="entry name" value="YWTD domain"/>
    <property type="match status" value="1"/>
</dbReference>
<dbReference type="Pfam" id="PF01436">
    <property type="entry name" value="NHL"/>
    <property type="match status" value="1"/>
</dbReference>
<gene>
    <name evidence="7" type="ORF">BJG266_LOCUS5446</name>
    <name evidence="8" type="ORF">QVE165_LOCUS10476</name>
</gene>
<evidence type="ECO:0000259" key="6">
    <source>
        <dbReference type="Pfam" id="PF08450"/>
    </source>
</evidence>
<evidence type="ECO:0000313" key="7">
    <source>
        <dbReference type="EMBL" id="CAF0805542.1"/>
    </source>
</evidence>
<evidence type="ECO:0000313" key="8">
    <source>
        <dbReference type="EMBL" id="CAF0919794.1"/>
    </source>
</evidence>
<dbReference type="InterPro" id="IPR013658">
    <property type="entry name" value="SGL"/>
</dbReference>
<dbReference type="PROSITE" id="PS51125">
    <property type="entry name" value="NHL"/>
    <property type="match status" value="4"/>
</dbReference>
<dbReference type="CDD" id="cd05819">
    <property type="entry name" value="NHL"/>
    <property type="match status" value="2"/>
</dbReference>
<sequence length="1070" mass="108713">MAERYLKYLSIKSIIIIAFLIDKILTLSICPTAVWSSTGKTVAGSSTGTAGTTLIRLDTPVAVIVDNNSNFYVADSGNYRVLLFPSNSTIGRMIINGSSGTGLNQFMEIDDIYIDANGNIYVLDGTLSRVTKWTPGSTSGIIVAGGPFIDYFDGHMDIMGEVGRMFIEPQSSFIWIADSDNNRIVKWINSSTALTVCGSYGTNSDQFNFPAALFVDTVAGNTLYVVDCWNQRIQMWLPGATSGLTVAGITSYYGTRLDQLWNPIAIVVDSNQNMFIVDFSNSRILKWKVGASFGVNIAGTEPNGGISSSQLNTPGSISFSSNGTLYVADTYNNRIQRFTISCLPISTSNCAIITWAFNATTIAGSPIGLTGFTATLLNNSEDAYIGSNDSIYVIDCGAYCRVQIFYPGNREGVTIINGTFGTGLNQFYNMDGISVDQSGNVYILDAFSNRITKWAPGASTGILVAGGNGLGISLKQLSTPYGFFVEPNTSYIWIADTDNCRIVKWMNASTGVLVAGGSCGTKANQFNSPNGLFIDTSASNTLYVADTNNNRIQKFLYGTSNGTTVVGQSRVAGSALNQLNSPVALVVDTSGSLYIADYGNNRIVLWSLGSTSGRVIAGSDNFGVLPSQLFLPYTIRLDSTGALIVIDTGNSRIQRFPVLCSPNITASSATSIATTFQNTTIAVLLTTNSLTASAILNNSTTILSALTPIAGSITGSAADTTTGSVTGSTTSSVTGSAAGATTGSITESFASSATRSVAGSVTESATGSTTESVTGLVTGSITGLATSSVAGSTADATTGSAAGSVTSSVAGATTGSVTGSATGSVTSSVAGSTAGTTIGSAIGSVTSSITGSATSSVAGSAAGSGTVSAADSTSGSATGSTIGSVTASAPGSVPASTAGSITRSVTGPTTGSATASASGSTTVSVTALAASSATSTVIGPATSSAAGSITESVTDSTTESATGPATVSTAGPVTDHVTGLAAGTTTGSATESVTASTIVSTLAGVTPSTTGSISAMAMTSENNSSTNGITQISSTMTSHFQTSSHSCATRNLNSKLLIFLFYAIIIFMNK</sequence>
<comment type="caution">
    <text evidence="8">The sequence shown here is derived from an EMBL/GenBank/DDBJ whole genome shotgun (WGS) entry which is preliminary data.</text>
</comment>